<evidence type="ECO:0000256" key="4">
    <source>
        <dbReference type="ARBA" id="ARBA00045876"/>
    </source>
</evidence>
<dbReference type="GO" id="GO:0030089">
    <property type="term" value="C:phycobilisome"/>
    <property type="evidence" value="ECO:0007669"/>
    <property type="project" value="UniProtKB-KW"/>
</dbReference>
<protein>
    <submittedName>
        <fullName evidence="7">HEAT repeat domain-containing protein</fullName>
    </submittedName>
</protein>
<keyword evidence="5" id="KW-1133">Transmembrane helix</keyword>
<dbReference type="AlphaFoldDB" id="A0A928VIT7"/>
<reference evidence="7" key="1">
    <citation type="submission" date="2020-10" db="EMBL/GenBank/DDBJ databases">
        <authorList>
            <person name="Castelo-Branco R."/>
            <person name="Eusebio N."/>
            <person name="Adriana R."/>
            <person name="Vieira A."/>
            <person name="Brugerolle De Fraissinette N."/>
            <person name="Rezende De Castro R."/>
            <person name="Schneider M.P."/>
            <person name="Vasconcelos V."/>
            <person name="Leao P.N."/>
        </authorList>
    </citation>
    <scope>NUCLEOTIDE SEQUENCE</scope>
    <source>
        <strain evidence="7">LEGE 11480</strain>
    </source>
</reference>
<dbReference type="InterPro" id="IPR016024">
    <property type="entry name" value="ARM-type_fold"/>
</dbReference>
<evidence type="ECO:0000256" key="3">
    <source>
        <dbReference type="ARBA" id="ARBA00022738"/>
    </source>
</evidence>
<dbReference type="SMART" id="SM01349">
    <property type="entry name" value="TOG"/>
    <property type="match status" value="1"/>
</dbReference>
<sequence length="1180" mass="130656">MSSPQRNPRVRRGRKATAQKISFQPFRRLAVLKIALLCLLAPFQISGAKPPTEPSPKLSSQIQQIDDEQEKERALEFLNQVLAPAVEGLIVVIDNPKASVSQRIDAIEILRTMGADAEMAVPSLTQILKIRDPNLRLAAVKALAAIGPKSKSAVPELTNLLKDSNENVRIVTTSLLGQLGLDAKRAIPNLTAILDDPSPTVRKNAIKALTAMGNEAKAAVPELLNALRDQNPEIRREATIALGRMGSDAKPAVNALAETLNDPDKNIRISAATALGRIGADAKVAVPELVRLLKNKDPQLRSFAAFALGKIGTDAKASIPDLTKALDDQNKDVRLNAAGALGRIGVEARSALPQLVKNLQDIKGDVRLNTGAAISRIAGALQDQAGGLRSQDLLKVIGQLEQAAPILEDPEQGFNEDIRDAVRRSISALKTEKDARPFDRVTEWSKRNWILTALLLYGTVTPVVWLIILGWKPLWILKMNDTLQPYTDFEMPLPTGNSLKIPLRFVLFLGWFHYHPRVLDAWVEKQVGVARYAFAQKSTVRERKVHIPIPVVLQGKTIAELASRNLHTTFGDGRQCLLVWGEGGSGKTSIACYLGKWAMANRKNQRLAKHRMLPVLIEQELDFRVPANKDPFREAIRGQLQALIDSAHPISDDFLDRLLRLRRVLVIVDHLSEMSPESRAAIRPGHPDFPANALIVTSRAEESLDRVPKTVIKPLRIEGNRLSSFLEAYLMKCQKRELFTDAEYFDACSQLSKMVGQRNVTVLLAKLYAEQMIAMKSGINDGFLPDNIPDLMLSYLNELNRDNNNHEPENRRVHQLSKIVAWECLKQTYRPAPAKRQTILIALQRELRVDETQAIDWLNHLENSLRIVHTVGPAQDQMCFALDPLAECLAALYWVEHYGSDVGAWSQWFMQADTMPGNPDSIQGLLLAMRDCCLHRSAEMDIPEFVLDELGRRVGLSTELLRKSQVEQRMVRLHPRILDGDVPVRVRAIRELGDLGNAAKPLLPVLVRALEDENWRIRYEVAKAIGAMGIEARTAIPALTERLVDPDRRVACEAISSLGKIGTASMPCLIDALESQISYVRSTAAWVLASFESSARAAVPSLMNALSDPDWQVQWVAAYTLGCIGADAKPAVFRLIDACKGDYVLVAKEASRALWRINGEEADAIVSALGDRQRQSMLAH</sequence>
<evidence type="ECO:0000313" key="7">
    <source>
        <dbReference type="EMBL" id="MBE9029398.1"/>
    </source>
</evidence>
<evidence type="ECO:0000256" key="2">
    <source>
        <dbReference type="ARBA" id="ARBA00022737"/>
    </source>
</evidence>
<dbReference type="InterPro" id="IPR027417">
    <property type="entry name" value="P-loop_NTPase"/>
</dbReference>
<evidence type="ECO:0000259" key="6">
    <source>
        <dbReference type="SMART" id="SM01349"/>
    </source>
</evidence>
<keyword evidence="1" id="KW-0042">Antenna complex</keyword>
<dbReference type="Pfam" id="PF22731">
    <property type="entry name" value="NCH4"/>
    <property type="match status" value="1"/>
</dbReference>
<dbReference type="Gene3D" id="3.40.50.300">
    <property type="entry name" value="P-loop containing nucleotide triphosphate hydrolases"/>
    <property type="match status" value="1"/>
</dbReference>
<keyword evidence="5" id="KW-0472">Membrane</keyword>
<keyword evidence="8" id="KW-1185">Reference proteome</keyword>
<feature type="domain" description="TOG" evidence="6">
    <location>
        <begin position="113"/>
        <end position="317"/>
    </location>
</feature>
<evidence type="ECO:0000256" key="1">
    <source>
        <dbReference type="ARBA" id="ARBA00022549"/>
    </source>
</evidence>
<dbReference type="PANTHER" id="PTHR12697">
    <property type="entry name" value="PBS LYASE HEAT-LIKE PROTEIN"/>
    <property type="match status" value="1"/>
</dbReference>
<accession>A0A928VIT7</accession>
<proteinExistence type="predicted"/>
<evidence type="ECO:0000256" key="5">
    <source>
        <dbReference type="SAM" id="Phobius"/>
    </source>
</evidence>
<feature type="transmembrane region" description="Helical" evidence="5">
    <location>
        <begin position="449"/>
        <end position="471"/>
    </location>
</feature>
<comment type="caution">
    <text evidence="7">The sequence shown here is derived from an EMBL/GenBank/DDBJ whole genome shotgun (WGS) entry which is preliminary data.</text>
</comment>
<dbReference type="SMART" id="SM00567">
    <property type="entry name" value="EZ_HEAT"/>
    <property type="match status" value="13"/>
</dbReference>
<dbReference type="InterPro" id="IPR004155">
    <property type="entry name" value="PBS_lyase_HEAT"/>
</dbReference>
<dbReference type="PROSITE" id="PS50077">
    <property type="entry name" value="HEAT_REPEAT"/>
    <property type="match status" value="1"/>
</dbReference>
<dbReference type="InterPro" id="IPR034085">
    <property type="entry name" value="TOG"/>
</dbReference>
<dbReference type="GO" id="GO:0016491">
    <property type="term" value="F:oxidoreductase activity"/>
    <property type="evidence" value="ECO:0007669"/>
    <property type="project" value="TreeGrafter"/>
</dbReference>
<dbReference type="Gene3D" id="1.25.10.10">
    <property type="entry name" value="Leucine-rich Repeat Variant"/>
    <property type="match status" value="5"/>
</dbReference>
<keyword evidence="2" id="KW-0677">Repeat</keyword>
<dbReference type="PANTHER" id="PTHR12697:SF5">
    <property type="entry name" value="DEOXYHYPUSINE HYDROXYLASE"/>
    <property type="match status" value="1"/>
</dbReference>
<keyword evidence="3" id="KW-0605">Phycobilisome</keyword>
<dbReference type="Pfam" id="PF03130">
    <property type="entry name" value="HEAT_PBS"/>
    <property type="match status" value="2"/>
</dbReference>
<dbReference type="Pfam" id="PF13646">
    <property type="entry name" value="HEAT_2"/>
    <property type="match status" value="4"/>
</dbReference>
<dbReference type="RefSeq" id="WP_264324217.1">
    <property type="nucleotide sequence ID" value="NZ_JADEXQ010000015.1"/>
</dbReference>
<dbReference type="EMBL" id="JADEXQ010000015">
    <property type="protein sequence ID" value="MBE9029398.1"/>
    <property type="molecule type" value="Genomic_DNA"/>
</dbReference>
<comment type="function">
    <text evidence="4">Catalyzes the hydroxylation of the N(6)-(4-aminobutyl)-L-lysine intermediate produced by deoxyhypusine synthase/DHPS on a critical lysine of the eukaryotic translation initiation factor 5A/eIF-5A. This is the second step of the post-translational modification of that lysine into an unusual amino acid residue named hypusine. Hypusination is unique to mature eIF-5A factor and is essential for its function.</text>
</comment>
<dbReference type="InterPro" id="IPR011989">
    <property type="entry name" value="ARM-like"/>
</dbReference>
<gene>
    <name evidence="7" type="ORF">IQ266_06425</name>
</gene>
<organism evidence="7 8">
    <name type="scientific">Romeriopsis navalis LEGE 11480</name>
    <dbReference type="NCBI Taxonomy" id="2777977"/>
    <lineage>
        <taxon>Bacteria</taxon>
        <taxon>Bacillati</taxon>
        <taxon>Cyanobacteriota</taxon>
        <taxon>Cyanophyceae</taxon>
        <taxon>Leptolyngbyales</taxon>
        <taxon>Leptolyngbyaceae</taxon>
        <taxon>Romeriopsis</taxon>
        <taxon>Romeriopsis navalis</taxon>
    </lineage>
</organism>
<dbReference type="Proteomes" id="UP000625316">
    <property type="component" value="Unassembled WGS sequence"/>
</dbReference>
<dbReference type="InterPro" id="IPR021133">
    <property type="entry name" value="HEAT_type_2"/>
</dbReference>
<evidence type="ECO:0000313" key="8">
    <source>
        <dbReference type="Proteomes" id="UP000625316"/>
    </source>
</evidence>
<dbReference type="SUPFAM" id="SSF52540">
    <property type="entry name" value="P-loop containing nucleoside triphosphate hydrolases"/>
    <property type="match status" value="1"/>
</dbReference>
<dbReference type="SUPFAM" id="SSF48371">
    <property type="entry name" value="ARM repeat"/>
    <property type="match status" value="2"/>
</dbReference>
<name>A0A928VIT7_9CYAN</name>
<dbReference type="InterPro" id="IPR054589">
    <property type="entry name" value="NCH4"/>
</dbReference>
<keyword evidence="5" id="KW-0812">Transmembrane</keyword>